<comment type="caution">
    <text evidence="1">The sequence shown here is derived from an EMBL/GenBank/DDBJ whole genome shotgun (WGS) entry which is preliminary data.</text>
</comment>
<reference evidence="1" key="1">
    <citation type="journal article" date="2021" name="PeerJ">
        <title>Analysis of 44 Vibrio anguillarum genomes reveals high genetic diversity.</title>
        <authorList>
            <person name="Hansen M.J."/>
            <person name="Dalsgaard I."/>
        </authorList>
    </citation>
    <scope>NUCLEOTIDE SEQUENCE</scope>
    <source>
        <strain evidence="1">850617-1/1</strain>
    </source>
</reference>
<dbReference type="Proteomes" id="UP000786185">
    <property type="component" value="Unassembled WGS sequence"/>
</dbReference>
<evidence type="ECO:0000313" key="2">
    <source>
        <dbReference type="Proteomes" id="UP000786185"/>
    </source>
</evidence>
<protein>
    <submittedName>
        <fullName evidence="1">Uncharacterized protein</fullName>
    </submittedName>
</protein>
<proteinExistence type="predicted"/>
<name>A0AAW4B920_VIBAN</name>
<sequence length="97" mass="11678">MKRLKIERSQATYTVDGINWVSIEKIGKEDLLFLVDTVFEEDFDMDNPDESRIGNEAHKIIYENIYKKFKKLIEEKKNFQDESEIKYKDALEKYSKY</sequence>
<gene>
    <name evidence="1" type="ORF">ERJ77_03130</name>
</gene>
<organism evidence="1 2">
    <name type="scientific">Vibrio anguillarum</name>
    <name type="common">Listonella anguillarum</name>
    <dbReference type="NCBI Taxonomy" id="55601"/>
    <lineage>
        <taxon>Bacteria</taxon>
        <taxon>Pseudomonadati</taxon>
        <taxon>Pseudomonadota</taxon>
        <taxon>Gammaproteobacteria</taxon>
        <taxon>Vibrionales</taxon>
        <taxon>Vibrionaceae</taxon>
        <taxon>Vibrio</taxon>
    </lineage>
</organism>
<accession>A0AAW4B920</accession>
<evidence type="ECO:0000313" key="1">
    <source>
        <dbReference type="EMBL" id="MBF4433504.1"/>
    </source>
</evidence>
<dbReference type="EMBL" id="SCLC01000001">
    <property type="protein sequence ID" value="MBF4433504.1"/>
    <property type="molecule type" value="Genomic_DNA"/>
</dbReference>
<dbReference type="AlphaFoldDB" id="A0AAW4B920"/>